<name>W9BIY4_MYCCO</name>
<comment type="caution">
    <text evidence="1">The sequence shown here is derived from an EMBL/GenBank/DDBJ whole genome shotgun (WGS) entry which is preliminary data.</text>
</comment>
<sequence>MLTTEEVHARQEAIRTALAEAEHEYQSARTQDYIALVIRDGLIVNAIRAGLSQKEIGGLVSDMNQPHVARANRRAVARRDVVPGGMVPADDAQQQSGLGPAAFMDAVRSGRIEAKPTGTPGVCAFLPEDVRALSDR</sequence>
<evidence type="ECO:0000313" key="2">
    <source>
        <dbReference type="Proteomes" id="UP000028870"/>
    </source>
</evidence>
<gene>
    <name evidence="1" type="ORF">BN977_01583</name>
</gene>
<reference evidence="1" key="2">
    <citation type="submission" date="2014-03" db="EMBL/GenBank/DDBJ databases">
        <authorList>
            <person name="Urmite Genomes"/>
        </authorList>
    </citation>
    <scope>NUCLEOTIDE SEQUENCE</scope>
    <source>
        <strain evidence="1">DSM 44829</strain>
    </source>
</reference>
<dbReference type="EMBL" id="CCBB010000001">
    <property type="protein sequence ID" value="CDO06790.1"/>
    <property type="molecule type" value="Genomic_DNA"/>
</dbReference>
<accession>W9BIY4</accession>
<protein>
    <submittedName>
        <fullName evidence="1">Uncharacterized protein</fullName>
    </submittedName>
</protein>
<evidence type="ECO:0000313" key="1">
    <source>
        <dbReference type="EMBL" id="CDO06790.1"/>
    </source>
</evidence>
<keyword evidence="2" id="KW-1185">Reference proteome</keyword>
<reference evidence="1" key="1">
    <citation type="submission" date="2014-03" db="EMBL/GenBank/DDBJ databases">
        <title>Draft Genome Sequence of Mycobacterium cosmeticum DSM 44829.</title>
        <authorList>
            <person name="Croce O."/>
            <person name="Robert C."/>
            <person name="Raoult D."/>
            <person name="Drancourt M."/>
        </authorList>
    </citation>
    <scope>NUCLEOTIDE SEQUENCE [LARGE SCALE GENOMIC DNA]</scope>
    <source>
        <strain evidence="1">DSM 44829</strain>
    </source>
</reference>
<dbReference type="RefSeq" id="WP_036396994.1">
    <property type="nucleotide sequence ID" value="NZ_CCBB010000001.1"/>
</dbReference>
<dbReference type="OrthoDB" id="4764207at2"/>
<dbReference type="AlphaFoldDB" id="W9BIY4"/>
<organism evidence="1 2">
    <name type="scientific">Mycolicibacterium cosmeticum</name>
    <dbReference type="NCBI Taxonomy" id="258533"/>
    <lineage>
        <taxon>Bacteria</taxon>
        <taxon>Bacillati</taxon>
        <taxon>Actinomycetota</taxon>
        <taxon>Actinomycetes</taxon>
        <taxon>Mycobacteriales</taxon>
        <taxon>Mycobacteriaceae</taxon>
        <taxon>Mycolicibacterium</taxon>
    </lineage>
</organism>
<dbReference type="Proteomes" id="UP000028870">
    <property type="component" value="Unassembled WGS sequence"/>
</dbReference>
<proteinExistence type="predicted"/>
<dbReference type="STRING" id="258533.BN977_01583"/>